<dbReference type="Proteomes" id="UP000054350">
    <property type="component" value="Unassembled WGS sequence"/>
</dbReference>
<evidence type="ECO:0000256" key="7">
    <source>
        <dbReference type="ARBA" id="ARBA00023136"/>
    </source>
</evidence>
<dbReference type="AlphaFoldDB" id="A0A0L0S4W7"/>
<feature type="transmembrane region" description="Helical" evidence="8">
    <location>
        <begin position="294"/>
        <end position="315"/>
    </location>
</feature>
<evidence type="ECO:0000256" key="8">
    <source>
        <dbReference type="SAM" id="Phobius"/>
    </source>
</evidence>
<dbReference type="PANTHER" id="PTHR33281:SF19">
    <property type="entry name" value="VOLTAGE-DEPENDENT ANION CHANNEL-FORMING PROTEIN YNEE"/>
    <property type="match status" value="1"/>
</dbReference>
<dbReference type="OMA" id="LCGFAHA"/>
<keyword evidence="6" id="KW-0406">Ion transport</keyword>
<reference evidence="10" key="2">
    <citation type="submission" date="2009-11" db="EMBL/GenBank/DDBJ databases">
        <title>The Genome Sequence of Allomyces macrogynus strain ATCC 38327.</title>
        <authorList>
            <consortium name="The Broad Institute Genome Sequencing Platform"/>
            <person name="Russ C."/>
            <person name="Cuomo C."/>
            <person name="Shea T."/>
            <person name="Young S.K."/>
            <person name="Zeng Q."/>
            <person name="Koehrsen M."/>
            <person name="Haas B."/>
            <person name="Borodovsky M."/>
            <person name="Guigo R."/>
            <person name="Alvarado L."/>
            <person name="Berlin A."/>
            <person name="Borenstein D."/>
            <person name="Chen Z."/>
            <person name="Engels R."/>
            <person name="Freedman E."/>
            <person name="Gellesch M."/>
            <person name="Goldberg J."/>
            <person name="Griggs A."/>
            <person name="Gujja S."/>
            <person name="Heiman D."/>
            <person name="Hepburn T."/>
            <person name="Howarth C."/>
            <person name="Jen D."/>
            <person name="Larson L."/>
            <person name="Lewis B."/>
            <person name="Mehta T."/>
            <person name="Park D."/>
            <person name="Pearson M."/>
            <person name="Roberts A."/>
            <person name="Saif S."/>
            <person name="Shenoy N."/>
            <person name="Sisk P."/>
            <person name="Stolte C."/>
            <person name="Sykes S."/>
            <person name="Walk T."/>
            <person name="White J."/>
            <person name="Yandava C."/>
            <person name="Burger G."/>
            <person name="Gray M.W."/>
            <person name="Holland P.W.H."/>
            <person name="King N."/>
            <person name="Lang F.B.F."/>
            <person name="Roger A.J."/>
            <person name="Ruiz-Trillo I."/>
            <person name="Lander E."/>
            <person name="Nusbaum C."/>
        </authorList>
    </citation>
    <scope>NUCLEOTIDE SEQUENCE [LARGE SCALE GENOMIC DNA]</scope>
    <source>
        <strain evidence="10">ATCC 38327</strain>
    </source>
</reference>
<feature type="transmembrane region" description="Helical" evidence="8">
    <location>
        <begin position="321"/>
        <end position="340"/>
    </location>
</feature>
<name>A0A0L0S4W7_ALLM3</name>
<organism evidence="9 10">
    <name type="scientific">Allomyces macrogynus (strain ATCC 38327)</name>
    <name type="common">Allomyces javanicus var. macrogynus</name>
    <dbReference type="NCBI Taxonomy" id="578462"/>
    <lineage>
        <taxon>Eukaryota</taxon>
        <taxon>Fungi</taxon>
        <taxon>Fungi incertae sedis</taxon>
        <taxon>Blastocladiomycota</taxon>
        <taxon>Blastocladiomycetes</taxon>
        <taxon>Blastocladiales</taxon>
        <taxon>Blastocladiaceae</taxon>
        <taxon>Allomyces</taxon>
    </lineage>
</organism>
<proteinExistence type="predicted"/>
<evidence type="ECO:0000313" key="9">
    <source>
        <dbReference type="EMBL" id="KNE57429.1"/>
    </source>
</evidence>
<dbReference type="Pfam" id="PF25539">
    <property type="entry name" value="Bestrophin_2"/>
    <property type="match status" value="2"/>
</dbReference>
<dbReference type="OrthoDB" id="1368at2759"/>
<gene>
    <name evidence="9" type="ORF">AMAG_03146</name>
</gene>
<dbReference type="GO" id="GO:0005254">
    <property type="term" value="F:chloride channel activity"/>
    <property type="evidence" value="ECO:0007669"/>
    <property type="project" value="InterPro"/>
</dbReference>
<dbReference type="PANTHER" id="PTHR33281">
    <property type="entry name" value="UPF0187 PROTEIN YNEE"/>
    <property type="match status" value="1"/>
</dbReference>
<dbReference type="GO" id="GO:0005886">
    <property type="term" value="C:plasma membrane"/>
    <property type="evidence" value="ECO:0007669"/>
    <property type="project" value="UniProtKB-SubCell"/>
</dbReference>
<accession>A0A0L0S4W7</accession>
<dbReference type="eggNOG" id="ENOG502T8VN">
    <property type="taxonomic scope" value="Eukaryota"/>
</dbReference>
<reference evidence="9 10" key="1">
    <citation type="submission" date="2009-11" db="EMBL/GenBank/DDBJ databases">
        <title>Annotation of Allomyces macrogynus ATCC 38327.</title>
        <authorList>
            <consortium name="The Broad Institute Genome Sequencing Platform"/>
            <person name="Russ C."/>
            <person name="Cuomo C."/>
            <person name="Burger G."/>
            <person name="Gray M.W."/>
            <person name="Holland P.W.H."/>
            <person name="King N."/>
            <person name="Lang F.B.F."/>
            <person name="Roger A.J."/>
            <person name="Ruiz-Trillo I."/>
            <person name="Young S.K."/>
            <person name="Zeng Q."/>
            <person name="Gargeya S."/>
            <person name="Fitzgerald M."/>
            <person name="Haas B."/>
            <person name="Abouelleil A."/>
            <person name="Alvarado L."/>
            <person name="Arachchi H.M."/>
            <person name="Berlin A."/>
            <person name="Chapman S.B."/>
            <person name="Gearin G."/>
            <person name="Goldberg J."/>
            <person name="Griggs A."/>
            <person name="Gujja S."/>
            <person name="Hansen M."/>
            <person name="Heiman D."/>
            <person name="Howarth C."/>
            <person name="Larimer J."/>
            <person name="Lui A."/>
            <person name="MacDonald P.J.P."/>
            <person name="McCowen C."/>
            <person name="Montmayeur A."/>
            <person name="Murphy C."/>
            <person name="Neiman D."/>
            <person name="Pearson M."/>
            <person name="Priest M."/>
            <person name="Roberts A."/>
            <person name="Saif S."/>
            <person name="Shea T."/>
            <person name="Sisk P."/>
            <person name="Stolte C."/>
            <person name="Sykes S."/>
            <person name="Wortman J."/>
            <person name="Nusbaum C."/>
            <person name="Birren B."/>
        </authorList>
    </citation>
    <scope>NUCLEOTIDE SEQUENCE [LARGE SCALE GENOMIC DNA]</scope>
    <source>
        <strain evidence="9 10">ATCC 38327</strain>
    </source>
</reference>
<dbReference type="VEuPathDB" id="FungiDB:AMAG_03146"/>
<evidence type="ECO:0000256" key="6">
    <source>
        <dbReference type="ARBA" id="ARBA00023065"/>
    </source>
</evidence>
<dbReference type="STRING" id="578462.A0A0L0S4W7"/>
<keyword evidence="2" id="KW-0813">Transport</keyword>
<evidence type="ECO:0000256" key="5">
    <source>
        <dbReference type="ARBA" id="ARBA00022989"/>
    </source>
</evidence>
<feature type="transmembrane region" description="Helical" evidence="8">
    <location>
        <begin position="60"/>
        <end position="77"/>
    </location>
</feature>
<evidence type="ECO:0000256" key="3">
    <source>
        <dbReference type="ARBA" id="ARBA00022475"/>
    </source>
</evidence>
<keyword evidence="4 8" id="KW-0812">Transmembrane</keyword>
<dbReference type="InterPro" id="IPR044669">
    <property type="entry name" value="YneE/VCCN1/2-like"/>
</dbReference>
<feature type="transmembrane region" description="Helical" evidence="8">
    <location>
        <begin position="36"/>
        <end position="54"/>
    </location>
</feature>
<keyword evidence="10" id="KW-1185">Reference proteome</keyword>
<evidence type="ECO:0000256" key="2">
    <source>
        <dbReference type="ARBA" id="ARBA00022448"/>
    </source>
</evidence>
<dbReference type="EMBL" id="GG745331">
    <property type="protein sequence ID" value="KNE57429.1"/>
    <property type="molecule type" value="Genomic_DNA"/>
</dbReference>
<comment type="subcellular location">
    <subcellularLocation>
        <location evidence="1">Cell membrane</location>
        <topology evidence="1">Multi-pass membrane protein</topology>
    </subcellularLocation>
</comment>
<keyword evidence="3" id="KW-1003">Cell membrane</keyword>
<sequence>MFNSQDKDRGGGLDLKIHTPGALNFKGSVVLPTIKGSLVATLWSVLITCLHLFVTKLSMPSTYISTTSFVMSLLLAFKNNSSYEKYNEGRKLWSQLLTLSRNLGRLIWIGIEDPEPKATEEKRVAMDLVLAFFIAAKNHIRGKDGIRDEHGILRPELANLIPSKKQAALDAAEERRGSTASALPLTEIVVEGAAADGSGPAAEVTLQVPDAPAATRGAGSLRRPSKTAAQYGFLDGSRGNLALDVTHMLSAYFSAQLKKTRTDSSQYGGMITTLNTMTEVVTSLERVATSRIPYAYIIHLKQIIAIFLILLPFQIVDQFKAWTPALVFLIAFTFLGVDAIGSEIELPFGDDPNDLKIDVYVEQLKWEFTEIVKTPRAKLNEWDLLDD</sequence>
<keyword evidence="7 8" id="KW-0472">Membrane</keyword>
<evidence type="ECO:0000256" key="1">
    <source>
        <dbReference type="ARBA" id="ARBA00004651"/>
    </source>
</evidence>
<evidence type="ECO:0000256" key="4">
    <source>
        <dbReference type="ARBA" id="ARBA00022692"/>
    </source>
</evidence>
<evidence type="ECO:0000313" key="10">
    <source>
        <dbReference type="Proteomes" id="UP000054350"/>
    </source>
</evidence>
<protein>
    <submittedName>
        <fullName evidence="9">Uncharacterized protein</fullName>
    </submittedName>
</protein>
<keyword evidence="5 8" id="KW-1133">Transmembrane helix</keyword>